<feature type="compositionally biased region" description="Polar residues" evidence="2">
    <location>
        <begin position="235"/>
        <end position="245"/>
    </location>
</feature>
<reference evidence="4" key="1">
    <citation type="journal article" date="2013" name="G3 (Bethesda)">
        <title>Comparative genomics of a plant-pathogenic fungus, Pyrenophora tritici-repentis, reveals transduplication and the impact of repeat elements on pathogenicity and population divergence.</title>
        <authorList>
            <person name="Manning V.A."/>
            <person name="Pandelova I."/>
            <person name="Dhillon B."/>
            <person name="Wilhelm L.J."/>
            <person name="Goodwin S.B."/>
            <person name="Berlin A.M."/>
            <person name="Figueroa M."/>
            <person name="Freitag M."/>
            <person name="Hane J.K."/>
            <person name="Henrissat B."/>
            <person name="Holman W.H."/>
            <person name="Kodira C.D."/>
            <person name="Martin J."/>
            <person name="Oliver R.P."/>
            <person name="Robbertse B."/>
            <person name="Schackwitz W."/>
            <person name="Schwartz D.C."/>
            <person name="Spatafora J.W."/>
            <person name="Turgeon B.G."/>
            <person name="Yandava C."/>
            <person name="Young S."/>
            <person name="Zhou S."/>
            <person name="Zeng Q."/>
            <person name="Grigoriev I.V."/>
            <person name="Ma L.-J."/>
            <person name="Ciuffetti L.M."/>
        </authorList>
    </citation>
    <scope>NUCLEOTIDE SEQUENCE [LARGE SCALE GENOMIC DNA]</scope>
    <source>
        <strain evidence="4">Pt-1C-BFP</strain>
    </source>
</reference>
<dbReference type="Proteomes" id="UP000001471">
    <property type="component" value="Unassembled WGS sequence"/>
</dbReference>
<feature type="region of interest" description="Disordered" evidence="2">
    <location>
        <begin position="214"/>
        <end position="245"/>
    </location>
</feature>
<accession>B2W8D9</accession>
<evidence type="ECO:0000256" key="1">
    <source>
        <dbReference type="SAM" id="Coils"/>
    </source>
</evidence>
<sequence length="245" mass="28038">MNTDTTNAFTGRCSFYLPQRTALESSLKISDKISKSRISGITTELDQALSKVENLEMNLGGFEVFLDETNDELKALQERHQDELDLLATDSQSKTHHLQQVHSREIHLLQSEHQRNSNDLADDYKMFMLDSDSRFSSEIYDLEVEHGTELAQQLAQQRLELTDAHEAQLHQEKLDVSRARADAAEFTRDLESTHVELEKTILLNNKHVGLLKDNREINQRNKPTTPKLQNPVLDNLSSPPTLTYK</sequence>
<dbReference type="AlphaFoldDB" id="B2W8D9"/>
<dbReference type="InParanoid" id="B2W8D9"/>
<keyword evidence="1" id="KW-0175">Coiled coil</keyword>
<dbReference type="HOGENOM" id="CLU_1134067_0_0_1"/>
<evidence type="ECO:0000256" key="2">
    <source>
        <dbReference type="SAM" id="MobiDB-lite"/>
    </source>
</evidence>
<gene>
    <name evidence="3" type="ORF">PTRG_06247</name>
</gene>
<name>B2W8D9_PYRTR</name>
<feature type="coiled-coil region" evidence="1">
    <location>
        <begin position="38"/>
        <end position="90"/>
    </location>
</feature>
<protein>
    <submittedName>
        <fullName evidence="3">Uncharacterized protein</fullName>
    </submittedName>
</protein>
<dbReference type="EMBL" id="DS231620">
    <property type="protein sequence ID" value="EDU49167.1"/>
    <property type="molecule type" value="Genomic_DNA"/>
</dbReference>
<evidence type="ECO:0000313" key="3">
    <source>
        <dbReference type="EMBL" id="EDU49167.1"/>
    </source>
</evidence>
<organism evidence="3 4">
    <name type="scientific">Pyrenophora tritici-repentis (strain Pt-1C-BFP)</name>
    <name type="common">Wheat tan spot fungus</name>
    <name type="synonym">Drechslera tritici-repentis</name>
    <dbReference type="NCBI Taxonomy" id="426418"/>
    <lineage>
        <taxon>Eukaryota</taxon>
        <taxon>Fungi</taxon>
        <taxon>Dikarya</taxon>
        <taxon>Ascomycota</taxon>
        <taxon>Pezizomycotina</taxon>
        <taxon>Dothideomycetes</taxon>
        <taxon>Pleosporomycetidae</taxon>
        <taxon>Pleosporales</taxon>
        <taxon>Pleosporineae</taxon>
        <taxon>Pleosporaceae</taxon>
        <taxon>Pyrenophora</taxon>
    </lineage>
</organism>
<evidence type="ECO:0000313" key="4">
    <source>
        <dbReference type="Proteomes" id="UP000001471"/>
    </source>
</evidence>
<proteinExistence type="predicted"/>